<reference evidence="9 10" key="1">
    <citation type="submission" date="2014-05" db="EMBL/GenBank/DDBJ databases">
        <title>Draft genome sequence of a rare smut relative, Tilletiaria anomala UBC 951.</title>
        <authorList>
            <consortium name="DOE Joint Genome Institute"/>
            <person name="Toome M."/>
            <person name="Kuo A."/>
            <person name="Henrissat B."/>
            <person name="Lipzen A."/>
            <person name="Tritt A."/>
            <person name="Yoshinaga Y."/>
            <person name="Zane M."/>
            <person name="Barry K."/>
            <person name="Grigoriev I.V."/>
            <person name="Spatafora J.W."/>
            <person name="Aimea M.C."/>
        </authorList>
    </citation>
    <scope>NUCLEOTIDE SEQUENCE [LARGE SCALE GENOMIC DNA]</scope>
    <source>
        <strain evidence="9 10">UBC 951</strain>
    </source>
</reference>
<comment type="subcellular location">
    <subcellularLocation>
        <location evidence="1">Endoplasmic reticulum membrane</location>
        <topology evidence="1">Multi-pass membrane protein</topology>
    </subcellularLocation>
</comment>
<organism evidence="9 10">
    <name type="scientific">Tilletiaria anomala (strain ATCC 24038 / CBS 436.72 / UBC 951)</name>
    <dbReference type="NCBI Taxonomy" id="1037660"/>
    <lineage>
        <taxon>Eukaryota</taxon>
        <taxon>Fungi</taxon>
        <taxon>Dikarya</taxon>
        <taxon>Basidiomycota</taxon>
        <taxon>Ustilaginomycotina</taxon>
        <taxon>Exobasidiomycetes</taxon>
        <taxon>Georgefischeriales</taxon>
        <taxon>Tilletiariaceae</taxon>
        <taxon>Tilletiaria</taxon>
    </lineage>
</organism>
<evidence type="ECO:0000256" key="7">
    <source>
        <dbReference type="PIRNR" id="PIRNR031032"/>
    </source>
</evidence>
<dbReference type="HOGENOM" id="CLU_086812_3_0_1"/>
<dbReference type="STRING" id="1037660.A0A066WHZ8"/>
<evidence type="ECO:0000256" key="4">
    <source>
        <dbReference type="ARBA" id="ARBA00022824"/>
    </source>
</evidence>
<dbReference type="PANTHER" id="PTHR31204">
    <property type="entry name" value="SIGMA INTRACELLULAR RECEPTOR 2"/>
    <property type="match status" value="1"/>
</dbReference>
<dbReference type="InterPro" id="IPR033118">
    <property type="entry name" value="EXPERA"/>
</dbReference>
<dbReference type="GO" id="GO:0005789">
    <property type="term" value="C:endoplasmic reticulum membrane"/>
    <property type="evidence" value="ECO:0007669"/>
    <property type="project" value="UniProtKB-SubCell"/>
</dbReference>
<dbReference type="Proteomes" id="UP000027361">
    <property type="component" value="Unassembled WGS sequence"/>
</dbReference>
<keyword evidence="6 7" id="KW-0472">Membrane</keyword>
<evidence type="ECO:0000313" key="9">
    <source>
        <dbReference type="EMBL" id="KDN52158.1"/>
    </source>
</evidence>
<dbReference type="InParanoid" id="A0A066WHZ8"/>
<evidence type="ECO:0000256" key="5">
    <source>
        <dbReference type="ARBA" id="ARBA00022989"/>
    </source>
</evidence>
<name>A0A066WHZ8_TILAU</name>
<dbReference type="Pfam" id="PF05241">
    <property type="entry name" value="EBP"/>
    <property type="match status" value="1"/>
</dbReference>
<dbReference type="AlphaFoldDB" id="A0A066WHZ8"/>
<dbReference type="PANTHER" id="PTHR31204:SF1">
    <property type="entry name" value="SIGMA INTRACELLULAR RECEPTOR 2"/>
    <property type="match status" value="1"/>
</dbReference>
<evidence type="ECO:0000256" key="1">
    <source>
        <dbReference type="ARBA" id="ARBA00004477"/>
    </source>
</evidence>
<dbReference type="InterPro" id="IPR016964">
    <property type="entry name" value="Sigma2_recept"/>
</dbReference>
<feature type="domain" description="EXPERA" evidence="8">
    <location>
        <begin position="10"/>
        <end position="153"/>
    </location>
</feature>
<feature type="transmembrane region" description="Helical" evidence="7">
    <location>
        <begin position="99"/>
        <end position="123"/>
    </location>
</feature>
<evidence type="ECO:0000313" key="10">
    <source>
        <dbReference type="Proteomes" id="UP000027361"/>
    </source>
</evidence>
<dbReference type="RefSeq" id="XP_013245005.1">
    <property type="nucleotide sequence ID" value="XM_013389551.1"/>
</dbReference>
<keyword evidence="4 7" id="KW-0256">Endoplasmic reticulum</keyword>
<dbReference type="GeneID" id="25263897"/>
<dbReference type="OMA" id="HAWYLAT"/>
<dbReference type="InterPro" id="IPR051987">
    <property type="entry name" value="Sigma-2_receptor-like"/>
</dbReference>
<feature type="transmembrane region" description="Helical" evidence="7">
    <location>
        <begin position="12"/>
        <end position="34"/>
    </location>
</feature>
<feature type="transmembrane region" description="Helical" evidence="7">
    <location>
        <begin position="67"/>
        <end position="92"/>
    </location>
</feature>
<evidence type="ECO:0000256" key="6">
    <source>
        <dbReference type="ARBA" id="ARBA00023136"/>
    </source>
</evidence>
<comment type="similarity">
    <text evidence="2">Belongs to the TMEM97/sigma-2 receptor family.</text>
</comment>
<keyword evidence="5 7" id="KW-1133">Transmembrane helix</keyword>
<feature type="transmembrane region" description="Helical" evidence="7">
    <location>
        <begin position="135"/>
        <end position="158"/>
    </location>
</feature>
<keyword evidence="10" id="KW-1185">Reference proteome</keyword>
<accession>A0A066WHZ8</accession>
<keyword evidence="3 7" id="KW-0812">Transmembrane</keyword>
<evidence type="ECO:0000256" key="3">
    <source>
        <dbReference type="ARBA" id="ARBA00022692"/>
    </source>
</evidence>
<dbReference type="PROSITE" id="PS51751">
    <property type="entry name" value="EXPERA"/>
    <property type="match status" value="1"/>
</dbReference>
<dbReference type="EMBL" id="JMSN01000013">
    <property type="protein sequence ID" value="KDN52158.1"/>
    <property type="molecule type" value="Genomic_DNA"/>
</dbReference>
<comment type="caution">
    <text evidence="9">The sequence shown here is derived from an EMBL/GenBank/DDBJ whole genome shotgun (WGS) entry which is preliminary data.</text>
</comment>
<dbReference type="OrthoDB" id="433124at2759"/>
<dbReference type="PIRSF" id="PIRSF031032">
    <property type="entry name" value="TMP_97_prd"/>
    <property type="match status" value="1"/>
</dbReference>
<evidence type="ECO:0000256" key="2">
    <source>
        <dbReference type="ARBA" id="ARBA00009096"/>
    </source>
</evidence>
<sequence length="189" mass="21103">MPRSLTSRPADLAYVVFLVLHLFASLLIDGQAFYPASLVPQALKSVRSDYLRDSRDPLLGNALHPRYAWFTLCLVAEMVVQVPAFIAGAYGLIRDDARFYPIIIAYASWATLSTAECMVTVLFGDERKQLSHDNLRFLLSSYGPFTIIPAIMLVDFIIRTSSILGSTQVAEKNKMVLKQKLGESRKLSN</sequence>
<evidence type="ECO:0000259" key="8">
    <source>
        <dbReference type="PROSITE" id="PS51751"/>
    </source>
</evidence>
<gene>
    <name evidence="9" type="ORF">K437DRAFT_254537</name>
</gene>
<protein>
    <recommendedName>
        <fullName evidence="7">Efficient mitochondria targeting-associated protein 19</fullName>
    </recommendedName>
</protein>
<proteinExistence type="inferred from homology"/>